<dbReference type="CDD" id="cd06828">
    <property type="entry name" value="PLPDE_III_DapDC"/>
    <property type="match status" value="1"/>
</dbReference>
<evidence type="ECO:0000256" key="1">
    <source>
        <dbReference type="ARBA" id="ARBA00001933"/>
    </source>
</evidence>
<comment type="caution">
    <text evidence="14">The sequence shown here is derived from an EMBL/GenBank/DDBJ whole genome shotgun (WGS) entry which is preliminary data.</text>
</comment>
<evidence type="ECO:0000256" key="4">
    <source>
        <dbReference type="ARBA" id="ARBA00022898"/>
    </source>
</evidence>
<dbReference type="SUPFAM" id="SSF50621">
    <property type="entry name" value="Alanine racemase C-terminal domain-like"/>
    <property type="match status" value="1"/>
</dbReference>
<dbReference type="PROSITE" id="PS00879">
    <property type="entry name" value="ODR_DC_2_2"/>
    <property type="match status" value="1"/>
</dbReference>
<evidence type="ECO:0000256" key="11">
    <source>
        <dbReference type="ARBA" id="ARBA00066427"/>
    </source>
</evidence>
<gene>
    <name evidence="14" type="ORF">CEUSTIGMA_g2374.t1</name>
</gene>
<dbReference type="PRINTS" id="PR01181">
    <property type="entry name" value="DAPDCRBXLASE"/>
</dbReference>
<organism evidence="14 15">
    <name type="scientific">Chlamydomonas eustigma</name>
    <dbReference type="NCBI Taxonomy" id="1157962"/>
    <lineage>
        <taxon>Eukaryota</taxon>
        <taxon>Viridiplantae</taxon>
        <taxon>Chlorophyta</taxon>
        <taxon>core chlorophytes</taxon>
        <taxon>Chlorophyceae</taxon>
        <taxon>CS clade</taxon>
        <taxon>Chlamydomonadales</taxon>
        <taxon>Chlamydomonadaceae</taxon>
        <taxon>Chlamydomonas</taxon>
    </lineage>
</organism>
<dbReference type="EMBL" id="BEGY01000009">
    <property type="protein sequence ID" value="GAX74928.1"/>
    <property type="molecule type" value="Genomic_DNA"/>
</dbReference>
<accession>A0A250WVS7</accession>
<dbReference type="InterPro" id="IPR022657">
    <property type="entry name" value="De-COase2_CS"/>
</dbReference>
<dbReference type="PRINTS" id="PR01179">
    <property type="entry name" value="ODADCRBXLASE"/>
</dbReference>
<sequence>MQVAFGKTNFNKSLSKQGRRLTCSVKAVAAPEAPTGNAFAQWSAPAGKGVGWYTGENGYLYCDNLKVDDIRRQVPDSPFYMYSKERVTSNFNAYKKALDGLKYIIGYAVKANNNLIIMKHLQQLGSGAVLVSGNELKLAKAAGFDPSKIIFNGNGKLPWELELAVDSGVLINIDSEFDFENIVVAAKKVNKVARVLLRINPNVDPQVHPYISTGLAGSKFGIRNTHLQWFLDEIKKQPKVLLVGVHSHLGSTITKVSVFSDAAIIMCDFIKRINAEGFKLQYLNIGGGLGIDYKHAGDALPTPTELIDTVRSIVKEMELTLVIEPGRSMVATSCALVNTVTGVKTNGNKSFVVIDGSMSTLIRPSLYDAYQHIELTAPSSAPKQVFDVVGPVCESSDFLGLARELPTPKPGDGLVVHDAGAYCMAMASTYNLKMRPSEWWVSEGQLKKIRHQEALEDHVKLFEGL</sequence>
<comment type="pathway">
    <text evidence="9">Amino-acid biosynthesis; L-lysine biosynthesis via DAP pathway; L-lysine from DL-2,6-diaminopimelate: step 1/1.</text>
</comment>
<evidence type="ECO:0000259" key="13">
    <source>
        <dbReference type="Pfam" id="PF02784"/>
    </source>
</evidence>
<dbReference type="InterPro" id="IPR009006">
    <property type="entry name" value="Ala_racemase/Decarboxylase_C"/>
</dbReference>
<keyword evidence="5" id="KW-0457">Lysine biosynthesis</keyword>
<keyword evidence="4 12" id="KW-0663">Pyridoxal phosphate</keyword>
<dbReference type="FunFam" id="2.40.37.10:FF:000003">
    <property type="entry name" value="Diaminopimelate decarboxylase"/>
    <property type="match status" value="1"/>
</dbReference>
<dbReference type="InterPro" id="IPR002986">
    <property type="entry name" value="DAP_deCOOHase_LysA"/>
</dbReference>
<comment type="function">
    <text evidence="8">Specifically catalyzes the decarboxylation of meso-diaminopimelate (meso-DAP) to L-lysine.</text>
</comment>
<evidence type="ECO:0000256" key="7">
    <source>
        <dbReference type="ARBA" id="ARBA00050464"/>
    </source>
</evidence>
<dbReference type="PANTHER" id="PTHR43727:SF2">
    <property type="entry name" value="GROUP IV DECARBOXYLASE"/>
    <property type="match status" value="1"/>
</dbReference>
<evidence type="ECO:0000256" key="9">
    <source>
        <dbReference type="ARBA" id="ARBA00060643"/>
    </source>
</evidence>
<feature type="active site" description="Proton donor" evidence="12">
    <location>
        <position position="393"/>
    </location>
</feature>
<dbReference type="SUPFAM" id="SSF51419">
    <property type="entry name" value="PLP-binding barrel"/>
    <property type="match status" value="1"/>
</dbReference>
<feature type="domain" description="Orn/DAP/Arg decarboxylase 2 N-terminal" evidence="13">
    <location>
        <begin position="86"/>
        <end position="331"/>
    </location>
</feature>
<evidence type="ECO:0000256" key="2">
    <source>
        <dbReference type="ARBA" id="ARBA00022605"/>
    </source>
</evidence>
<dbReference type="STRING" id="1157962.A0A250WVS7"/>
<dbReference type="OrthoDB" id="5034579at2759"/>
<evidence type="ECO:0000256" key="10">
    <source>
        <dbReference type="ARBA" id="ARBA00060983"/>
    </source>
</evidence>
<reference evidence="14 15" key="1">
    <citation type="submission" date="2017-08" db="EMBL/GenBank/DDBJ databases">
        <title>Acidophilic green algal genome provides insights into adaptation to an acidic environment.</title>
        <authorList>
            <person name="Hirooka S."/>
            <person name="Hirose Y."/>
            <person name="Kanesaki Y."/>
            <person name="Higuchi S."/>
            <person name="Fujiwara T."/>
            <person name="Onuma R."/>
            <person name="Era A."/>
            <person name="Ohbayashi R."/>
            <person name="Uzuka A."/>
            <person name="Nozaki H."/>
            <person name="Yoshikawa H."/>
            <person name="Miyagishima S.Y."/>
        </authorList>
    </citation>
    <scope>NUCLEOTIDE SEQUENCE [LARGE SCALE GENOMIC DNA]</scope>
    <source>
        <strain evidence="14 15">NIES-2499</strain>
    </source>
</reference>
<dbReference type="InterPro" id="IPR022653">
    <property type="entry name" value="De-COase2_pyr-phos_BS"/>
</dbReference>
<dbReference type="Pfam" id="PF02784">
    <property type="entry name" value="Orn_Arg_deC_N"/>
    <property type="match status" value="1"/>
</dbReference>
<dbReference type="FunFam" id="3.20.20.10:FF:000003">
    <property type="entry name" value="Diaminopimelate decarboxylase"/>
    <property type="match status" value="1"/>
</dbReference>
<comment type="similarity">
    <text evidence="10">Belongs to the Orn/Lys/Arg decarboxylase class-II family. LysA subfamily.</text>
</comment>
<dbReference type="HAMAP" id="MF_02120">
    <property type="entry name" value="LysA"/>
    <property type="match status" value="1"/>
</dbReference>
<keyword evidence="2" id="KW-0028">Amino-acid biosynthesis</keyword>
<dbReference type="InterPro" id="IPR029066">
    <property type="entry name" value="PLP-binding_barrel"/>
</dbReference>
<dbReference type="Gene3D" id="2.40.37.10">
    <property type="entry name" value="Lyase, Ornithine Decarboxylase, Chain A, domain 1"/>
    <property type="match status" value="1"/>
</dbReference>
<dbReference type="InterPro" id="IPR022644">
    <property type="entry name" value="De-COase2_N"/>
</dbReference>
<keyword evidence="3" id="KW-0210">Decarboxylase</keyword>
<dbReference type="Gene3D" id="3.20.20.10">
    <property type="entry name" value="Alanine racemase"/>
    <property type="match status" value="1"/>
</dbReference>
<dbReference type="InterPro" id="IPR000183">
    <property type="entry name" value="Orn/DAP/Arg_de-COase"/>
</dbReference>
<feature type="modified residue" description="N6-(pyridoxal phosphate)lysine" evidence="12">
    <location>
        <position position="110"/>
    </location>
</feature>
<evidence type="ECO:0000256" key="8">
    <source>
        <dbReference type="ARBA" id="ARBA00053571"/>
    </source>
</evidence>
<evidence type="ECO:0000256" key="5">
    <source>
        <dbReference type="ARBA" id="ARBA00023154"/>
    </source>
</evidence>
<name>A0A250WVS7_9CHLO</name>
<evidence type="ECO:0000313" key="14">
    <source>
        <dbReference type="EMBL" id="GAX74928.1"/>
    </source>
</evidence>
<comment type="cofactor">
    <cofactor evidence="1 12">
        <name>pyridoxal 5'-phosphate</name>
        <dbReference type="ChEBI" id="CHEBI:597326"/>
    </cofactor>
</comment>
<protein>
    <recommendedName>
        <fullName evidence="11">diaminopimelate decarboxylase</fullName>
        <ecNumber evidence="11">4.1.1.20</ecNumber>
    </recommendedName>
</protein>
<dbReference type="GO" id="GO:0009507">
    <property type="term" value="C:chloroplast"/>
    <property type="evidence" value="ECO:0007669"/>
    <property type="project" value="TreeGrafter"/>
</dbReference>
<dbReference type="NCBIfam" id="TIGR01048">
    <property type="entry name" value="lysA"/>
    <property type="match status" value="1"/>
</dbReference>
<dbReference type="PROSITE" id="PS00878">
    <property type="entry name" value="ODR_DC_2_1"/>
    <property type="match status" value="1"/>
</dbReference>
<dbReference type="GO" id="GO:0009089">
    <property type="term" value="P:lysine biosynthetic process via diaminopimelate"/>
    <property type="evidence" value="ECO:0007669"/>
    <property type="project" value="InterPro"/>
</dbReference>
<proteinExistence type="inferred from homology"/>
<evidence type="ECO:0000256" key="12">
    <source>
        <dbReference type="PIRSR" id="PIRSR600183-50"/>
    </source>
</evidence>
<evidence type="ECO:0000313" key="15">
    <source>
        <dbReference type="Proteomes" id="UP000232323"/>
    </source>
</evidence>
<dbReference type="Proteomes" id="UP000232323">
    <property type="component" value="Unassembled WGS sequence"/>
</dbReference>
<dbReference type="GO" id="GO:0008836">
    <property type="term" value="F:diaminopimelate decarboxylase activity"/>
    <property type="evidence" value="ECO:0007669"/>
    <property type="project" value="UniProtKB-EC"/>
</dbReference>
<dbReference type="PANTHER" id="PTHR43727">
    <property type="entry name" value="DIAMINOPIMELATE DECARBOXYLASE"/>
    <property type="match status" value="1"/>
</dbReference>
<evidence type="ECO:0000256" key="6">
    <source>
        <dbReference type="ARBA" id="ARBA00023239"/>
    </source>
</evidence>
<evidence type="ECO:0000256" key="3">
    <source>
        <dbReference type="ARBA" id="ARBA00022793"/>
    </source>
</evidence>
<dbReference type="AlphaFoldDB" id="A0A250WVS7"/>
<keyword evidence="15" id="KW-1185">Reference proteome</keyword>
<keyword evidence="6" id="KW-0456">Lyase</keyword>
<dbReference type="EC" id="4.1.1.20" evidence="11"/>
<comment type="catalytic activity">
    <reaction evidence="7">
        <text>meso-2,6-diaminopimelate + H(+) = L-lysine + CO2</text>
        <dbReference type="Rhea" id="RHEA:15101"/>
        <dbReference type="ChEBI" id="CHEBI:15378"/>
        <dbReference type="ChEBI" id="CHEBI:16526"/>
        <dbReference type="ChEBI" id="CHEBI:32551"/>
        <dbReference type="ChEBI" id="CHEBI:57791"/>
        <dbReference type="EC" id="4.1.1.20"/>
    </reaction>
</comment>